<evidence type="ECO:0000313" key="4">
    <source>
        <dbReference type="EMBL" id="SDI48834.1"/>
    </source>
</evidence>
<evidence type="ECO:0000313" key="5">
    <source>
        <dbReference type="Proteomes" id="UP000183263"/>
    </source>
</evidence>
<dbReference type="Pfam" id="PF00440">
    <property type="entry name" value="TetR_N"/>
    <property type="match status" value="1"/>
</dbReference>
<dbReference type="Proteomes" id="UP000183263">
    <property type="component" value="Unassembled WGS sequence"/>
</dbReference>
<dbReference type="PROSITE" id="PS50977">
    <property type="entry name" value="HTH_TETR_2"/>
    <property type="match status" value="1"/>
</dbReference>
<keyword evidence="1" id="KW-0805">Transcription regulation</keyword>
<dbReference type="SUPFAM" id="SSF46689">
    <property type="entry name" value="Homeodomain-like"/>
    <property type="match status" value="1"/>
</dbReference>
<dbReference type="InterPro" id="IPR001647">
    <property type="entry name" value="HTH_TetR"/>
</dbReference>
<dbReference type="EMBL" id="FNDN01000008">
    <property type="protein sequence ID" value="SDI48834.1"/>
    <property type="molecule type" value="Genomic_DNA"/>
</dbReference>
<name>A0A1G8KZI3_9NOCA</name>
<dbReference type="PRINTS" id="PR00455">
    <property type="entry name" value="HTHTETR"/>
</dbReference>
<dbReference type="InterPro" id="IPR050109">
    <property type="entry name" value="HTH-type_TetR-like_transc_reg"/>
</dbReference>
<reference evidence="4 5" key="1">
    <citation type="submission" date="2016-10" db="EMBL/GenBank/DDBJ databases">
        <authorList>
            <person name="de Groot N.N."/>
        </authorList>
    </citation>
    <scope>NUCLEOTIDE SEQUENCE [LARGE SCALE GENOMIC DNA]</scope>
    <source>
        <strain evidence="4 5">DSM 44892</strain>
    </source>
</reference>
<evidence type="ECO:0000256" key="1">
    <source>
        <dbReference type="ARBA" id="ARBA00023015"/>
    </source>
</evidence>
<dbReference type="AlphaFoldDB" id="A0A1G8KZI3"/>
<dbReference type="Pfam" id="PF21597">
    <property type="entry name" value="TetR_C_43"/>
    <property type="match status" value="1"/>
</dbReference>
<dbReference type="SUPFAM" id="SSF48498">
    <property type="entry name" value="Tetracyclin repressor-like, C-terminal domain"/>
    <property type="match status" value="1"/>
</dbReference>
<accession>A0A1G8KZI3</accession>
<keyword evidence="5" id="KW-1185">Reference proteome</keyword>
<dbReference type="InterPro" id="IPR009057">
    <property type="entry name" value="Homeodomain-like_sf"/>
</dbReference>
<sequence length="202" mass="21515">MRADAARRRDALISAARSVFAERGHTAPLDAIAEEAGVGIATLYRNFPTREDLAYAVAMATLEDMSTAADRALAKAAHDPAAAVRDFVDAAVEFRIGAIMPAVVNESFQELPDAVLQKRAGTKDTVTRLIRTAQQAGVMRADVEPLEFILGIALLTRPQVRVVEEMTAQMVSKLVDIFLDGLRCGATATSAASSATSGRDGR</sequence>
<dbReference type="PANTHER" id="PTHR30055">
    <property type="entry name" value="HTH-TYPE TRANSCRIPTIONAL REGULATOR RUTR"/>
    <property type="match status" value="1"/>
</dbReference>
<dbReference type="Gene3D" id="1.10.357.10">
    <property type="entry name" value="Tetracycline Repressor, domain 2"/>
    <property type="match status" value="1"/>
</dbReference>
<dbReference type="InterPro" id="IPR036271">
    <property type="entry name" value="Tet_transcr_reg_TetR-rel_C_sf"/>
</dbReference>
<organism evidence="4 5">
    <name type="scientific">Rhodococcus triatomae</name>
    <dbReference type="NCBI Taxonomy" id="300028"/>
    <lineage>
        <taxon>Bacteria</taxon>
        <taxon>Bacillati</taxon>
        <taxon>Actinomycetota</taxon>
        <taxon>Actinomycetes</taxon>
        <taxon>Mycobacteriales</taxon>
        <taxon>Nocardiaceae</taxon>
        <taxon>Rhodococcus</taxon>
    </lineage>
</organism>
<evidence type="ECO:0000256" key="3">
    <source>
        <dbReference type="ARBA" id="ARBA00023163"/>
    </source>
</evidence>
<evidence type="ECO:0000256" key="2">
    <source>
        <dbReference type="ARBA" id="ARBA00023125"/>
    </source>
</evidence>
<dbReference type="PANTHER" id="PTHR30055:SF234">
    <property type="entry name" value="HTH-TYPE TRANSCRIPTIONAL REGULATOR BETI"/>
    <property type="match status" value="1"/>
</dbReference>
<gene>
    <name evidence="4" type="ORF">SAMN05444695_10813</name>
</gene>
<dbReference type="GO" id="GO:0003700">
    <property type="term" value="F:DNA-binding transcription factor activity"/>
    <property type="evidence" value="ECO:0007669"/>
    <property type="project" value="TreeGrafter"/>
</dbReference>
<keyword evidence="2 4" id="KW-0238">DNA-binding</keyword>
<keyword evidence="3" id="KW-0804">Transcription</keyword>
<dbReference type="RefSeq" id="WP_072738486.1">
    <property type="nucleotide sequence ID" value="NZ_CP048813.1"/>
</dbReference>
<dbReference type="OrthoDB" id="9795011at2"/>
<dbReference type="GO" id="GO:0000976">
    <property type="term" value="F:transcription cis-regulatory region binding"/>
    <property type="evidence" value="ECO:0007669"/>
    <property type="project" value="TreeGrafter"/>
</dbReference>
<dbReference type="InterPro" id="IPR049445">
    <property type="entry name" value="TetR_SbtR-like_C"/>
</dbReference>
<proteinExistence type="predicted"/>
<protein>
    <submittedName>
        <fullName evidence="4">DNA-binding transcriptional regulator, AcrR family</fullName>
    </submittedName>
</protein>